<evidence type="ECO:0000313" key="2">
    <source>
        <dbReference type="Proteomes" id="UP000324479"/>
    </source>
</evidence>
<reference evidence="1 2" key="1">
    <citation type="submission" date="2019-08" db="EMBL/GenBank/DDBJ databases">
        <authorList>
            <person name="Dhanesh K."/>
            <person name="Kumar G."/>
            <person name="Sasikala C."/>
            <person name="Venkata Ramana C."/>
        </authorList>
    </citation>
    <scope>NUCLEOTIDE SEQUENCE [LARGE SCALE GENOMIC DNA]</scope>
    <source>
        <strain evidence="1 2">JC645</strain>
    </source>
</reference>
<sequence length="67" mass="7556">MIKNHATGSPESIVLEMDLPTIRQLLEQLNRPSGPVDAALFRQRIQRGESVDQILDSFQRAARRRAG</sequence>
<organism evidence="1 2">
    <name type="scientific">Roseiconus nitratireducens</name>
    <dbReference type="NCBI Taxonomy" id="2605748"/>
    <lineage>
        <taxon>Bacteria</taxon>
        <taxon>Pseudomonadati</taxon>
        <taxon>Planctomycetota</taxon>
        <taxon>Planctomycetia</taxon>
        <taxon>Pirellulales</taxon>
        <taxon>Pirellulaceae</taxon>
        <taxon>Roseiconus</taxon>
    </lineage>
</organism>
<gene>
    <name evidence="1" type="ORF">FYK55_05590</name>
</gene>
<name>A0A5M6DC72_9BACT</name>
<dbReference type="RefSeq" id="WP_150075414.1">
    <property type="nucleotide sequence ID" value="NZ_VWOX01000003.1"/>
</dbReference>
<evidence type="ECO:0000313" key="1">
    <source>
        <dbReference type="EMBL" id="KAA5545147.1"/>
    </source>
</evidence>
<keyword evidence="2" id="KW-1185">Reference proteome</keyword>
<accession>A0A5M6DC72</accession>
<proteinExistence type="predicted"/>
<dbReference type="Proteomes" id="UP000324479">
    <property type="component" value="Unassembled WGS sequence"/>
</dbReference>
<dbReference type="EMBL" id="VWOX01000003">
    <property type="protein sequence ID" value="KAA5545147.1"/>
    <property type="molecule type" value="Genomic_DNA"/>
</dbReference>
<protein>
    <submittedName>
        <fullName evidence="1">Uncharacterized protein</fullName>
    </submittedName>
</protein>
<dbReference type="AlphaFoldDB" id="A0A5M6DC72"/>
<comment type="caution">
    <text evidence="1">The sequence shown here is derived from an EMBL/GenBank/DDBJ whole genome shotgun (WGS) entry which is preliminary data.</text>
</comment>